<dbReference type="InterPro" id="IPR008948">
    <property type="entry name" value="L-Aspartase-like"/>
</dbReference>
<dbReference type="InterPro" id="IPR022313">
    <property type="entry name" value="Phe/His_NH3-lyase_AS"/>
</dbReference>
<evidence type="ECO:0000313" key="3">
    <source>
        <dbReference type="Proteomes" id="UP001344447"/>
    </source>
</evidence>
<comment type="similarity">
    <text evidence="1">Belongs to the PAL/histidase family.</text>
</comment>
<dbReference type="PROSITE" id="PS00488">
    <property type="entry name" value="PAL_HISTIDASE"/>
    <property type="match status" value="1"/>
</dbReference>
<name>A0AAN7YVZ4_9MYCE</name>
<dbReference type="Proteomes" id="UP001344447">
    <property type="component" value="Unassembled WGS sequence"/>
</dbReference>
<evidence type="ECO:0000313" key="2">
    <source>
        <dbReference type="EMBL" id="KAK5575285.1"/>
    </source>
</evidence>
<dbReference type="InterPro" id="IPR001106">
    <property type="entry name" value="Aromatic_Lyase"/>
</dbReference>
<dbReference type="EMBL" id="JAVFKY010000006">
    <property type="protein sequence ID" value="KAK5575285.1"/>
    <property type="molecule type" value="Genomic_DNA"/>
</dbReference>
<organism evidence="2 3">
    <name type="scientific">Dictyostelium firmibasis</name>
    <dbReference type="NCBI Taxonomy" id="79012"/>
    <lineage>
        <taxon>Eukaryota</taxon>
        <taxon>Amoebozoa</taxon>
        <taxon>Evosea</taxon>
        <taxon>Eumycetozoa</taxon>
        <taxon>Dictyostelia</taxon>
        <taxon>Dictyosteliales</taxon>
        <taxon>Dictyosteliaceae</taxon>
        <taxon>Dictyostelium</taxon>
    </lineage>
</organism>
<dbReference type="Pfam" id="PF00221">
    <property type="entry name" value="Lyase_aromatic"/>
    <property type="match status" value="1"/>
</dbReference>
<dbReference type="InterPro" id="IPR024083">
    <property type="entry name" value="Fumarase/histidase_N"/>
</dbReference>
<keyword evidence="3" id="KW-1185">Reference proteome</keyword>
<gene>
    <name evidence="2" type="ORF">RB653_010542</name>
</gene>
<comment type="caution">
    <text evidence="2">The sequence shown here is derived from an EMBL/GenBank/DDBJ whole genome shotgun (WGS) entry which is preliminary data.</text>
</comment>
<dbReference type="Gene3D" id="1.20.200.10">
    <property type="entry name" value="Fumarase/aspartase (Central domain)"/>
    <property type="match status" value="1"/>
</dbReference>
<protein>
    <recommendedName>
        <fullName evidence="4">Histidine ammonia-lyase</fullName>
    </recommendedName>
</protein>
<dbReference type="Gene3D" id="1.10.275.10">
    <property type="entry name" value="Fumarase/aspartase (N-terminal domain)"/>
    <property type="match status" value="1"/>
</dbReference>
<sequence length="526" mass="57630">MLELEKKDNFLINGDNSNLEITDIISIANGEKNITFTYELLEFLQQGRDQLEKKLKENVAIYGINTGFGGNGDLLIPFDKLDLHQSNLLDFLTCGTGDYFGDEYVRGIQFIMILALSKGWSGVRPIVIETLAQHLNKGIIPQVPMHGSVGASGDLVPLSYIANSLCGKGMVKYNGKLMSASEALKFSLIKPLVLKSKEGLALVNGTRVMSSVSCLSINKFETVFNAAIGSVALVVEGLLASRDHYDMRIHNLKNHPGPILIAQTLNQYLNSNGTNGNISFTQSEKVQKLEKSVQEVYSLRCAPQILGVISENISNAKIVLKREVLSANDNPLIDPYTGDPLSGGNFMGNHIARTMDGIKLDISLVANHLHSLVALMMHSGFSKGLPNSLSPNPGIYQGFKGMQISQTSLVVWLRQESAPACIHSLTTEQFNQDIISLGLHSANGASSMLKKLCDIVSMTLIMACQAIHLRMRSKDNLILSKNTQKLYTSIRKLIPSLENDRATDVDVKTISNAILQNKLDLINLKY</sequence>
<evidence type="ECO:0008006" key="4">
    <source>
        <dbReference type="Google" id="ProtNLM"/>
    </source>
</evidence>
<dbReference type="CDD" id="cd00332">
    <property type="entry name" value="PAL-HAL"/>
    <property type="match status" value="1"/>
</dbReference>
<proteinExistence type="inferred from homology"/>
<reference evidence="2 3" key="1">
    <citation type="submission" date="2023-11" db="EMBL/GenBank/DDBJ databases">
        <title>Dfirmibasis_genome.</title>
        <authorList>
            <person name="Edelbroek B."/>
            <person name="Kjellin J."/>
            <person name="Jerlstrom-Hultqvist J."/>
            <person name="Soderbom F."/>
        </authorList>
    </citation>
    <scope>NUCLEOTIDE SEQUENCE [LARGE SCALE GENOMIC DNA]</scope>
    <source>
        <strain evidence="2 3">TNS-C-14</strain>
    </source>
</reference>
<dbReference type="PANTHER" id="PTHR10362">
    <property type="entry name" value="HISTIDINE AMMONIA-LYASE"/>
    <property type="match status" value="1"/>
</dbReference>
<dbReference type="AlphaFoldDB" id="A0AAN7YVZ4"/>
<evidence type="ECO:0000256" key="1">
    <source>
        <dbReference type="ARBA" id="ARBA00007238"/>
    </source>
</evidence>
<dbReference type="SUPFAM" id="SSF48557">
    <property type="entry name" value="L-aspartase-like"/>
    <property type="match status" value="1"/>
</dbReference>
<accession>A0AAN7YVZ4</accession>
<dbReference type="GO" id="GO:0016841">
    <property type="term" value="F:ammonia-lyase activity"/>
    <property type="evidence" value="ECO:0007669"/>
    <property type="project" value="InterPro"/>
</dbReference>